<dbReference type="GO" id="GO:0005975">
    <property type="term" value="P:carbohydrate metabolic process"/>
    <property type="evidence" value="ECO:0007669"/>
    <property type="project" value="InterPro"/>
</dbReference>
<organism evidence="4">
    <name type="scientific">marine sediment metagenome</name>
    <dbReference type="NCBI Taxonomy" id="412755"/>
    <lineage>
        <taxon>unclassified sequences</taxon>
        <taxon>metagenomes</taxon>
        <taxon>ecological metagenomes</taxon>
    </lineage>
</organism>
<dbReference type="Gene3D" id="3.30.420.40">
    <property type="match status" value="1"/>
</dbReference>
<keyword evidence="2" id="KW-0418">Kinase</keyword>
<dbReference type="AlphaFoldDB" id="X1PT01"/>
<gene>
    <name evidence="4" type="ORF">S06H3_41535</name>
</gene>
<feature type="domain" description="Carbohydrate kinase FGGY C-terminal" evidence="3">
    <location>
        <begin position="4"/>
        <end position="53"/>
    </location>
</feature>
<name>X1PT01_9ZZZZ</name>
<evidence type="ECO:0000256" key="1">
    <source>
        <dbReference type="ARBA" id="ARBA00022679"/>
    </source>
</evidence>
<sequence length="106" mass="12176">MYSKVDELRIIGGGATNDLWCQIIADVMDRKIQRVEDVQTAVARGAAMLGSFALGYIKNFEDIGKYIKVERTFSPDSRNRAIYDELFGKFKEIYKLNKKWYKALNG</sequence>
<dbReference type="InterPro" id="IPR018485">
    <property type="entry name" value="FGGY_C"/>
</dbReference>
<proteinExistence type="predicted"/>
<accession>X1PT01</accession>
<dbReference type="GO" id="GO:0016301">
    <property type="term" value="F:kinase activity"/>
    <property type="evidence" value="ECO:0007669"/>
    <property type="project" value="UniProtKB-KW"/>
</dbReference>
<evidence type="ECO:0000313" key="4">
    <source>
        <dbReference type="EMBL" id="GAI45646.1"/>
    </source>
</evidence>
<evidence type="ECO:0000259" key="3">
    <source>
        <dbReference type="Pfam" id="PF02782"/>
    </source>
</evidence>
<dbReference type="InterPro" id="IPR043129">
    <property type="entry name" value="ATPase_NBD"/>
</dbReference>
<dbReference type="Pfam" id="PF02782">
    <property type="entry name" value="FGGY_C"/>
    <property type="match status" value="1"/>
</dbReference>
<comment type="caution">
    <text evidence="4">The sequence shown here is derived from an EMBL/GenBank/DDBJ whole genome shotgun (WGS) entry which is preliminary data.</text>
</comment>
<dbReference type="PANTHER" id="PTHR43095">
    <property type="entry name" value="SUGAR KINASE"/>
    <property type="match status" value="1"/>
</dbReference>
<reference evidence="4" key="1">
    <citation type="journal article" date="2014" name="Front. Microbiol.">
        <title>High frequency of phylogenetically diverse reductive dehalogenase-homologous genes in deep subseafloor sedimentary metagenomes.</title>
        <authorList>
            <person name="Kawai M."/>
            <person name="Futagami T."/>
            <person name="Toyoda A."/>
            <person name="Takaki Y."/>
            <person name="Nishi S."/>
            <person name="Hori S."/>
            <person name="Arai W."/>
            <person name="Tsubouchi T."/>
            <person name="Morono Y."/>
            <person name="Uchiyama I."/>
            <person name="Ito T."/>
            <person name="Fujiyama A."/>
            <person name="Inagaki F."/>
            <person name="Takami H."/>
        </authorList>
    </citation>
    <scope>NUCLEOTIDE SEQUENCE</scope>
    <source>
        <strain evidence="4">Expedition CK06-06</strain>
    </source>
</reference>
<dbReference type="InterPro" id="IPR050406">
    <property type="entry name" value="FGGY_Carb_Kinase"/>
</dbReference>
<evidence type="ECO:0000256" key="2">
    <source>
        <dbReference type="ARBA" id="ARBA00022777"/>
    </source>
</evidence>
<dbReference type="SUPFAM" id="SSF53067">
    <property type="entry name" value="Actin-like ATPase domain"/>
    <property type="match status" value="1"/>
</dbReference>
<dbReference type="EMBL" id="BARV01025609">
    <property type="protein sequence ID" value="GAI45646.1"/>
    <property type="molecule type" value="Genomic_DNA"/>
</dbReference>
<protein>
    <recommendedName>
        <fullName evidence="3">Carbohydrate kinase FGGY C-terminal domain-containing protein</fullName>
    </recommendedName>
</protein>
<keyword evidence="1" id="KW-0808">Transferase</keyword>